<dbReference type="PANTHER" id="PTHR46114">
    <property type="entry name" value="APPLE DOMAIN-CONTAINING PROTEIN"/>
    <property type="match status" value="1"/>
</dbReference>
<keyword evidence="2" id="KW-1185">Reference proteome</keyword>
<dbReference type="EMBL" id="BMAO01038886">
    <property type="protein sequence ID" value="GFR27633.1"/>
    <property type="molecule type" value="Genomic_DNA"/>
</dbReference>
<gene>
    <name evidence="1" type="primary">EVAR_92401_1</name>
    <name evidence="1" type="ORF">TNCT_219921</name>
</gene>
<sequence length="107" mass="12556">MTMEEILTCQSKKAELLASRLQQWNLLLPGINITEYRTREKNLLHFFEKKEHVVTCIDINVLMNSMNISYDPNNWRLFIDTSKLSFKAVLLHNCNLLPSFPLDIPFT</sequence>
<name>A0A8X6HQD4_TRICU</name>
<dbReference type="AlphaFoldDB" id="A0A8X6HQD4"/>
<evidence type="ECO:0000313" key="1">
    <source>
        <dbReference type="EMBL" id="GFR27633.1"/>
    </source>
</evidence>
<comment type="caution">
    <text evidence="1">The sequence shown here is derived from an EMBL/GenBank/DDBJ whole genome shotgun (WGS) entry which is preliminary data.</text>
</comment>
<dbReference type="PANTHER" id="PTHR46114:SF1">
    <property type="entry name" value="ZAD DOMAIN-CONTAINING PROTEIN"/>
    <property type="match status" value="1"/>
</dbReference>
<proteinExistence type="predicted"/>
<reference evidence="1" key="1">
    <citation type="submission" date="2020-07" db="EMBL/GenBank/DDBJ databases">
        <title>Multicomponent nature underlies the extraordinary mechanical properties of spider dragline silk.</title>
        <authorList>
            <person name="Kono N."/>
            <person name="Nakamura H."/>
            <person name="Mori M."/>
            <person name="Yoshida Y."/>
            <person name="Ohtoshi R."/>
            <person name="Malay A.D."/>
            <person name="Moran D.A.P."/>
            <person name="Tomita M."/>
            <person name="Numata K."/>
            <person name="Arakawa K."/>
        </authorList>
    </citation>
    <scope>NUCLEOTIDE SEQUENCE</scope>
</reference>
<organism evidence="1 2">
    <name type="scientific">Trichonephila clavata</name>
    <name type="common">Joro spider</name>
    <name type="synonym">Nephila clavata</name>
    <dbReference type="NCBI Taxonomy" id="2740835"/>
    <lineage>
        <taxon>Eukaryota</taxon>
        <taxon>Metazoa</taxon>
        <taxon>Ecdysozoa</taxon>
        <taxon>Arthropoda</taxon>
        <taxon>Chelicerata</taxon>
        <taxon>Arachnida</taxon>
        <taxon>Araneae</taxon>
        <taxon>Araneomorphae</taxon>
        <taxon>Entelegynae</taxon>
        <taxon>Araneoidea</taxon>
        <taxon>Nephilidae</taxon>
        <taxon>Trichonephila</taxon>
    </lineage>
</organism>
<dbReference type="Proteomes" id="UP000887116">
    <property type="component" value="Unassembled WGS sequence"/>
</dbReference>
<evidence type="ECO:0000313" key="2">
    <source>
        <dbReference type="Proteomes" id="UP000887116"/>
    </source>
</evidence>
<dbReference type="OrthoDB" id="6537955at2759"/>
<protein>
    <submittedName>
        <fullName evidence="1">Uncharacterized protein</fullName>
    </submittedName>
</protein>
<accession>A0A8X6HQD4</accession>